<keyword evidence="2" id="KW-0732">Signal</keyword>
<dbReference type="Proteomes" id="UP000054481">
    <property type="component" value="Unassembled WGS sequence"/>
</dbReference>
<reference evidence="3 4" key="1">
    <citation type="journal article" date="2014" name="Genome Biol. Evol.">
        <title>Comparative genomics and transcriptomics analyses reveal divergent lifestyle features of nematode endoparasitic fungus Hirsutella minnesotensis.</title>
        <authorList>
            <person name="Lai Y."/>
            <person name="Liu K."/>
            <person name="Zhang X."/>
            <person name="Zhang X."/>
            <person name="Li K."/>
            <person name="Wang N."/>
            <person name="Shu C."/>
            <person name="Wu Y."/>
            <person name="Wang C."/>
            <person name="Bushley K.E."/>
            <person name="Xiang M."/>
            <person name="Liu X."/>
        </authorList>
    </citation>
    <scope>NUCLEOTIDE SEQUENCE [LARGE SCALE GENOMIC DNA]</scope>
    <source>
        <strain evidence="3 4">3608</strain>
    </source>
</reference>
<evidence type="ECO:0000256" key="2">
    <source>
        <dbReference type="SAM" id="SignalP"/>
    </source>
</evidence>
<evidence type="ECO:0000256" key="1">
    <source>
        <dbReference type="SAM" id="MobiDB-lite"/>
    </source>
</evidence>
<dbReference type="EMBL" id="KQ030520">
    <property type="protein sequence ID" value="KJZ75118.1"/>
    <property type="molecule type" value="Genomic_DNA"/>
</dbReference>
<organism evidence="3 4">
    <name type="scientific">Hirsutella minnesotensis 3608</name>
    <dbReference type="NCBI Taxonomy" id="1043627"/>
    <lineage>
        <taxon>Eukaryota</taxon>
        <taxon>Fungi</taxon>
        <taxon>Dikarya</taxon>
        <taxon>Ascomycota</taxon>
        <taxon>Pezizomycotina</taxon>
        <taxon>Sordariomycetes</taxon>
        <taxon>Hypocreomycetidae</taxon>
        <taxon>Hypocreales</taxon>
        <taxon>Ophiocordycipitaceae</taxon>
        <taxon>Hirsutella</taxon>
    </lineage>
</organism>
<accession>A0A0F7ZUM4</accession>
<evidence type="ECO:0000313" key="4">
    <source>
        <dbReference type="Proteomes" id="UP000054481"/>
    </source>
</evidence>
<dbReference type="AlphaFoldDB" id="A0A0F7ZUM4"/>
<proteinExistence type="predicted"/>
<protein>
    <submittedName>
        <fullName evidence="3">Uncharacterized protein</fullName>
    </submittedName>
</protein>
<name>A0A0F7ZUM4_9HYPO</name>
<sequence length="246" mass="25369">MKATALLMIAASATFAVAANSGPGLCPAVGSKDSQGREGCNPAVQYSDGHACTRSGDCYFLSKCVAPGRDDSIGHRSCDPQQQYPAGQVCAKVGGCYYLAQCDAAGQNNLQNAQNCELGRKYPDGNPCSLVSSGCYLISATSPKVESSTTTTTTTTSSRPSPSASCPAPGLPSSRGQVGCDPDKQYPRNQACRLDGGCYYLSILDKSDDSAGQRKVEKAGASPSCASSAAAFALALFLSSFQHICI</sequence>
<gene>
    <name evidence="3" type="ORF">HIM_05604</name>
</gene>
<dbReference type="OrthoDB" id="3836772at2759"/>
<feature type="signal peptide" evidence="2">
    <location>
        <begin position="1"/>
        <end position="18"/>
    </location>
</feature>
<feature type="chain" id="PRO_5002526015" evidence="2">
    <location>
        <begin position="19"/>
        <end position="246"/>
    </location>
</feature>
<keyword evidence="4" id="KW-1185">Reference proteome</keyword>
<feature type="compositionally biased region" description="Low complexity" evidence="1">
    <location>
        <begin position="146"/>
        <end position="174"/>
    </location>
</feature>
<evidence type="ECO:0000313" key="3">
    <source>
        <dbReference type="EMBL" id="KJZ75118.1"/>
    </source>
</evidence>
<feature type="region of interest" description="Disordered" evidence="1">
    <location>
        <begin position="146"/>
        <end position="180"/>
    </location>
</feature>